<dbReference type="InterPro" id="IPR036388">
    <property type="entry name" value="WH-like_DNA-bd_sf"/>
</dbReference>
<dbReference type="InterPro" id="IPR004589">
    <property type="entry name" value="DNA_helicase_ATP-dep_RecQ"/>
</dbReference>
<dbReference type="InterPro" id="IPR032284">
    <property type="entry name" value="RecQ_Zn-bd"/>
</dbReference>
<dbReference type="GO" id="GO:0043138">
    <property type="term" value="F:3'-5' DNA helicase activity"/>
    <property type="evidence" value="ECO:0007669"/>
    <property type="project" value="UniProtKB-EC"/>
</dbReference>
<evidence type="ECO:0000256" key="12">
    <source>
        <dbReference type="ARBA" id="ARBA00023172"/>
    </source>
</evidence>
<proteinExistence type="inferred from homology"/>
<dbReference type="PANTHER" id="PTHR13710">
    <property type="entry name" value="DNA HELICASE RECQ FAMILY MEMBER"/>
    <property type="match status" value="1"/>
</dbReference>
<comment type="cofactor">
    <cofactor evidence="2">
        <name>Zn(2+)</name>
        <dbReference type="ChEBI" id="CHEBI:29105"/>
    </cofactor>
</comment>
<dbReference type="InterPro" id="IPR002464">
    <property type="entry name" value="DNA/RNA_helicase_DEAH_CS"/>
</dbReference>
<evidence type="ECO:0000256" key="8">
    <source>
        <dbReference type="ARBA" id="ARBA00022806"/>
    </source>
</evidence>
<dbReference type="PROSITE" id="PS51194">
    <property type="entry name" value="HELICASE_CTER"/>
    <property type="match status" value="1"/>
</dbReference>
<comment type="catalytic activity">
    <reaction evidence="15">
        <text>Couples ATP hydrolysis with the unwinding of duplex DNA by translocating in the 3'-5' direction.</text>
        <dbReference type="EC" id="5.6.2.4"/>
    </reaction>
</comment>
<evidence type="ECO:0000256" key="9">
    <source>
        <dbReference type="ARBA" id="ARBA00022833"/>
    </source>
</evidence>
<keyword evidence="11" id="KW-0238">DNA-binding</keyword>
<dbReference type="InterPro" id="IPR036390">
    <property type="entry name" value="WH_DNA-bd_sf"/>
</dbReference>
<keyword evidence="8 20" id="KW-0347">Helicase</keyword>
<dbReference type="Pfam" id="PF00570">
    <property type="entry name" value="HRDC"/>
    <property type="match status" value="1"/>
</dbReference>
<dbReference type="PROSITE" id="PS51192">
    <property type="entry name" value="HELICASE_ATP_BIND_1"/>
    <property type="match status" value="1"/>
</dbReference>
<reference evidence="20 21" key="1">
    <citation type="submission" date="2020-08" db="EMBL/GenBank/DDBJ databases">
        <title>Genomic Encyclopedia of Type Strains, Phase IV (KMG-IV): sequencing the most valuable type-strain genomes for metagenomic binning, comparative biology and taxonomic classification.</title>
        <authorList>
            <person name="Goeker M."/>
        </authorList>
    </citation>
    <scope>NUCLEOTIDE SEQUENCE [LARGE SCALE GENOMIC DNA]</scope>
    <source>
        <strain evidence="20 21">DSM 102850</strain>
    </source>
</reference>
<dbReference type="AlphaFoldDB" id="A0A840I3E3"/>
<comment type="caution">
    <text evidence="20">The sequence shown here is derived from an EMBL/GenBank/DDBJ whole genome shotgun (WGS) entry which is preliminary data.</text>
</comment>
<keyword evidence="13" id="KW-0234">DNA repair</keyword>
<dbReference type="GO" id="GO:0046872">
    <property type="term" value="F:metal ion binding"/>
    <property type="evidence" value="ECO:0007669"/>
    <property type="project" value="UniProtKB-KW"/>
</dbReference>
<dbReference type="Gene3D" id="3.40.50.300">
    <property type="entry name" value="P-loop containing nucleotide triphosphate hydrolases"/>
    <property type="match status" value="2"/>
</dbReference>
<evidence type="ECO:0000256" key="4">
    <source>
        <dbReference type="ARBA" id="ARBA00022723"/>
    </source>
</evidence>
<dbReference type="CDD" id="cd18794">
    <property type="entry name" value="SF2_C_RecQ"/>
    <property type="match status" value="1"/>
</dbReference>
<keyword evidence="10" id="KW-0067">ATP-binding</keyword>
<dbReference type="GO" id="GO:0003677">
    <property type="term" value="F:DNA binding"/>
    <property type="evidence" value="ECO:0007669"/>
    <property type="project" value="UniProtKB-KW"/>
</dbReference>
<sequence>MGQAAMAETAQTGKLAALEAAFGFGAFRPGQEAIVDCLLEGRDVLAVMPTGAGKSLCFQLPAVMSEGFAVVVSPLIALMENQVALLRSFGIEAGMIHSGRDRTESVADWKGALEGRVKLLYMSPERLATQRMQDALAKAPVSMFVIDEAHCISQWGHDFRPEYMALGELKKIHPGVPVAAFTATADDQTRSDMVDRIFHGDVQVFIGGFDRPNIAVTVEEKSRADARVVELVGERRGAQGIVYCLSRKGTEAVAEKLQEAGHNAVAYHAGLSDEDRGQILDRFISEADLVVCATIAFGMGIDKPDIRYVIHRDLPSSPEAYYQEIGRAGRDGQPAEAILLFGYGDLKFRRKMIDESGAPEAVKRAERRKLDALIAYCDAHECRRNVLLAYFGERHSEPCGNCDVCREPPEAVDGTEAADLILTAAAQTGEVYGQNHLIDIVRGEETEKVLKARHDDLAVFGRGAKRTGAQWRGVVRQLFAQGLIDVAGEYSSVVLTPAGKEVVRGEREVALKKDRPTKKTARAQRTAAQMPDDVNRELLQRLKDKRLELAKARGAPAFTVFSDRTLIDMAVRQPTTKEELLSVYGVGMRKAEEYAEHFLPVIAG</sequence>
<keyword evidence="6" id="KW-0227">DNA damage</keyword>
<dbReference type="Pfam" id="PF09382">
    <property type="entry name" value="RQC"/>
    <property type="match status" value="1"/>
</dbReference>
<dbReference type="RefSeq" id="WP_183816979.1">
    <property type="nucleotide sequence ID" value="NZ_JACHOB010000002.1"/>
</dbReference>
<evidence type="ECO:0000256" key="11">
    <source>
        <dbReference type="ARBA" id="ARBA00023125"/>
    </source>
</evidence>
<evidence type="ECO:0000256" key="14">
    <source>
        <dbReference type="ARBA" id="ARBA00023235"/>
    </source>
</evidence>
<evidence type="ECO:0000313" key="20">
    <source>
        <dbReference type="EMBL" id="MBB4658801.1"/>
    </source>
</evidence>
<dbReference type="FunFam" id="3.40.50.300:FF:001389">
    <property type="entry name" value="ATP-dependent DNA helicase RecQ"/>
    <property type="match status" value="1"/>
</dbReference>
<dbReference type="InterPro" id="IPR014001">
    <property type="entry name" value="Helicase_ATP-bd"/>
</dbReference>
<dbReference type="GO" id="GO:0030894">
    <property type="term" value="C:replisome"/>
    <property type="evidence" value="ECO:0007669"/>
    <property type="project" value="TreeGrafter"/>
</dbReference>
<dbReference type="GO" id="GO:0006260">
    <property type="term" value="P:DNA replication"/>
    <property type="evidence" value="ECO:0007669"/>
    <property type="project" value="InterPro"/>
</dbReference>
<dbReference type="EMBL" id="JACHOB010000002">
    <property type="protein sequence ID" value="MBB4658801.1"/>
    <property type="molecule type" value="Genomic_DNA"/>
</dbReference>
<evidence type="ECO:0000256" key="1">
    <source>
        <dbReference type="ARBA" id="ARBA00001946"/>
    </source>
</evidence>
<feature type="domain" description="HRDC" evidence="17">
    <location>
        <begin position="532"/>
        <end position="604"/>
    </location>
</feature>
<dbReference type="GO" id="GO:0009378">
    <property type="term" value="F:four-way junction helicase activity"/>
    <property type="evidence" value="ECO:0007669"/>
    <property type="project" value="TreeGrafter"/>
</dbReference>
<dbReference type="SUPFAM" id="SSF52540">
    <property type="entry name" value="P-loop containing nucleoside triphosphate hydrolases"/>
    <property type="match status" value="1"/>
</dbReference>
<dbReference type="SMART" id="SM00341">
    <property type="entry name" value="HRDC"/>
    <property type="match status" value="1"/>
</dbReference>
<evidence type="ECO:0000256" key="2">
    <source>
        <dbReference type="ARBA" id="ARBA00001947"/>
    </source>
</evidence>
<dbReference type="Gene3D" id="1.10.10.10">
    <property type="entry name" value="Winged helix-like DNA-binding domain superfamily/Winged helix DNA-binding domain"/>
    <property type="match status" value="1"/>
</dbReference>
<keyword evidence="12" id="KW-0233">DNA recombination</keyword>
<evidence type="ECO:0000256" key="7">
    <source>
        <dbReference type="ARBA" id="ARBA00022801"/>
    </source>
</evidence>
<dbReference type="GO" id="GO:0005524">
    <property type="term" value="F:ATP binding"/>
    <property type="evidence" value="ECO:0007669"/>
    <property type="project" value="UniProtKB-KW"/>
</dbReference>
<dbReference type="PROSITE" id="PS00690">
    <property type="entry name" value="DEAH_ATP_HELICASE"/>
    <property type="match status" value="1"/>
</dbReference>
<dbReference type="SMART" id="SM00956">
    <property type="entry name" value="RQC"/>
    <property type="match status" value="1"/>
</dbReference>
<dbReference type="NCBIfam" id="TIGR01389">
    <property type="entry name" value="recQ"/>
    <property type="match status" value="1"/>
</dbReference>
<evidence type="ECO:0000259" key="19">
    <source>
        <dbReference type="PROSITE" id="PS51194"/>
    </source>
</evidence>
<evidence type="ECO:0000256" key="6">
    <source>
        <dbReference type="ARBA" id="ARBA00022763"/>
    </source>
</evidence>
<comment type="similarity">
    <text evidence="3">Belongs to the helicase family. RecQ subfamily.</text>
</comment>
<dbReference type="Pfam" id="PF00271">
    <property type="entry name" value="Helicase_C"/>
    <property type="match status" value="1"/>
</dbReference>
<dbReference type="GO" id="GO:0009432">
    <property type="term" value="P:SOS response"/>
    <property type="evidence" value="ECO:0007669"/>
    <property type="project" value="UniProtKB-UniRule"/>
</dbReference>
<evidence type="ECO:0000256" key="13">
    <source>
        <dbReference type="ARBA" id="ARBA00023204"/>
    </source>
</evidence>
<dbReference type="NCBIfam" id="TIGR00614">
    <property type="entry name" value="recQ_fam"/>
    <property type="match status" value="1"/>
</dbReference>
<dbReference type="SUPFAM" id="SSF47819">
    <property type="entry name" value="HRDC-like"/>
    <property type="match status" value="1"/>
</dbReference>
<dbReference type="InterPro" id="IPR006293">
    <property type="entry name" value="DNA_helicase_ATP-dep_RecQ_bac"/>
</dbReference>
<dbReference type="InterPro" id="IPR027417">
    <property type="entry name" value="P-loop_NTPase"/>
</dbReference>
<keyword evidence="21" id="KW-1185">Reference proteome</keyword>
<dbReference type="InterPro" id="IPR018982">
    <property type="entry name" value="RQC_domain"/>
</dbReference>
<evidence type="ECO:0000259" key="17">
    <source>
        <dbReference type="PROSITE" id="PS50967"/>
    </source>
</evidence>
<keyword evidence="14" id="KW-0413">Isomerase</keyword>
<dbReference type="InterPro" id="IPR010997">
    <property type="entry name" value="HRDC-like_sf"/>
</dbReference>
<dbReference type="GO" id="GO:0043590">
    <property type="term" value="C:bacterial nucleoid"/>
    <property type="evidence" value="ECO:0007669"/>
    <property type="project" value="TreeGrafter"/>
</dbReference>
<dbReference type="Proteomes" id="UP000563524">
    <property type="component" value="Unassembled WGS sequence"/>
</dbReference>
<dbReference type="InterPro" id="IPR001650">
    <property type="entry name" value="Helicase_C-like"/>
</dbReference>
<gene>
    <name evidence="20" type="ORF">GGQ59_001315</name>
</gene>
<evidence type="ECO:0000256" key="5">
    <source>
        <dbReference type="ARBA" id="ARBA00022741"/>
    </source>
</evidence>
<dbReference type="InterPro" id="IPR011545">
    <property type="entry name" value="DEAD/DEAH_box_helicase_dom"/>
</dbReference>
<evidence type="ECO:0000256" key="10">
    <source>
        <dbReference type="ARBA" id="ARBA00022840"/>
    </source>
</evidence>
<dbReference type="InterPro" id="IPR002121">
    <property type="entry name" value="HRDC_dom"/>
</dbReference>
<dbReference type="GO" id="GO:0016787">
    <property type="term" value="F:hydrolase activity"/>
    <property type="evidence" value="ECO:0007669"/>
    <property type="project" value="UniProtKB-KW"/>
</dbReference>
<dbReference type="InterPro" id="IPR044876">
    <property type="entry name" value="HRDC_dom_sf"/>
</dbReference>
<dbReference type="GO" id="GO:0006310">
    <property type="term" value="P:DNA recombination"/>
    <property type="evidence" value="ECO:0007669"/>
    <property type="project" value="UniProtKB-UniRule"/>
</dbReference>
<evidence type="ECO:0000313" key="21">
    <source>
        <dbReference type="Proteomes" id="UP000563524"/>
    </source>
</evidence>
<evidence type="ECO:0000259" key="18">
    <source>
        <dbReference type="PROSITE" id="PS51192"/>
    </source>
</evidence>
<dbReference type="SMART" id="SM00490">
    <property type="entry name" value="HELICc"/>
    <property type="match status" value="1"/>
</dbReference>
<keyword evidence="4" id="KW-0479">Metal-binding</keyword>
<evidence type="ECO:0000256" key="3">
    <source>
        <dbReference type="ARBA" id="ARBA00005446"/>
    </source>
</evidence>
<dbReference type="Pfam" id="PF16124">
    <property type="entry name" value="RecQ_Zn_bind"/>
    <property type="match status" value="1"/>
</dbReference>
<dbReference type="CDD" id="cd17920">
    <property type="entry name" value="DEXHc_RecQ"/>
    <property type="match status" value="1"/>
</dbReference>
<evidence type="ECO:0000256" key="16">
    <source>
        <dbReference type="NCBIfam" id="TIGR01389"/>
    </source>
</evidence>
<feature type="domain" description="Helicase ATP-binding" evidence="18">
    <location>
        <begin position="35"/>
        <end position="203"/>
    </location>
</feature>
<feature type="domain" description="Helicase C-terminal" evidence="19">
    <location>
        <begin position="223"/>
        <end position="370"/>
    </location>
</feature>
<keyword evidence="5" id="KW-0547">Nucleotide-binding</keyword>
<evidence type="ECO:0000256" key="15">
    <source>
        <dbReference type="ARBA" id="ARBA00034617"/>
    </source>
</evidence>
<dbReference type="GO" id="GO:0006281">
    <property type="term" value="P:DNA repair"/>
    <property type="evidence" value="ECO:0007669"/>
    <property type="project" value="UniProtKB-KW"/>
</dbReference>
<keyword evidence="7 20" id="KW-0378">Hydrolase</keyword>
<comment type="cofactor">
    <cofactor evidence="1">
        <name>Mg(2+)</name>
        <dbReference type="ChEBI" id="CHEBI:18420"/>
    </cofactor>
</comment>
<keyword evidence="9" id="KW-0862">Zinc</keyword>
<accession>A0A840I3E3</accession>
<dbReference type="SUPFAM" id="SSF46785">
    <property type="entry name" value="Winged helix' DNA-binding domain"/>
    <property type="match status" value="1"/>
</dbReference>
<name>A0A840I3E3_9PROT</name>
<organism evidence="20 21">
    <name type="scientific">Parvularcula dongshanensis</name>
    <dbReference type="NCBI Taxonomy" id="1173995"/>
    <lineage>
        <taxon>Bacteria</taxon>
        <taxon>Pseudomonadati</taxon>
        <taxon>Pseudomonadota</taxon>
        <taxon>Alphaproteobacteria</taxon>
        <taxon>Parvularculales</taxon>
        <taxon>Parvularculaceae</taxon>
        <taxon>Parvularcula</taxon>
    </lineage>
</organism>
<protein>
    <recommendedName>
        <fullName evidence="16">DNA helicase RecQ</fullName>
        <ecNumber evidence="16">5.6.2.4</ecNumber>
    </recommendedName>
</protein>
<dbReference type="Pfam" id="PF00270">
    <property type="entry name" value="DEAD"/>
    <property type="match status" value="1"/>
</dbReference>
<dbReference type="GO" id="GO:0005737">
    <property type="term" value="C:cytoplasm"/>
    <property type="evidence" value="ECO:0007669"/>
    <property type="project" value="TreeGrafter"/>
</dbReference>
<dbReference type="PANTHER" id="PTHR13710:SF105">
    <property type="entry name" value="ATP-DEPENDENT DNA HELICASE Q1"/>
    <property type="match status" value="1"/>
</dbReference>
<dbReference type="SMART" id="SM00487">
    <property type="entry name" value="DEXDc"/>
    <property type="match status" value="1"/>
</dbReference>
<dbReference type="Gene3D" id="1.10.150.80">
    <property type="entry name" value="HRDC domain"/>
    <property type="match status" value="1"/>
</dbReference>
<dbReference type="EC" id="5.6.2.4" evidence="16"/>
<dbReference type="PROSITE" id="PS50967">
    <property type="entry name" value="HRDC"/>
    <property type="match status" value="1"/>
</dbReference>